<protein>
    <recommendedName>
        <fullName evidence="3">J domain-containing protein</fullName>
    </recommendedName>
</protein>
<evidence type="ECO:0000313" key="1">
    <source>
        <dbReference type="EMBL" id="UTI62950.1"/>
    </source>
</evidence>
<name>A0ABY5DND1_9ACTN</name>
<proteinExistence type="predicted"/>
<accession>A0ABY5DND1</accession>
<dbReference type="RefSeq" id="WP_254569685.1">
    <property type="nucleotide sequence ID" value="NZ_CP098502.1"/>
</dbReference>
<gene>
    <name evidence="1" type="ORF">NBH00_16485</name>
</gene>
<dbReference type="EMBL" id="CP098502">
    <property type="protein sequence ID" value="UTI62950.1"/>
    <property type="molecule type" value="Genomic_DNA"/>
</dbReference>
<reference evidence="1 2" key="1">
    <citation type="submission" date="2022-06" db="EMBL/GenBank/DDBJ databases">
        <title>Paraconexibacter antarcticus.</title>
        <authorList>
            <person name="Kim C.S."/>
        </authorList>
    </citation>
    <scope>NUCLEOTIDE SEQUENCE [LARGE SCALE GENOMIC DNA]</scope>
    <source>
        <strain evidence="1 2">02-257</strain>
    </source>
</reference>
<dbReference type="Proteomes" id="UP001056035">
    <property type="component" value="Chromosome"/>
</dbReference>
<organism evidence="1 2">
    <name type="scientific">Paraconexibacter antarcticus</name>
    <dbReference type="NCBI Taxonomy" id="2949664"/>
    <lineage>
        <taxon>Bacteria</taxon>
        <taxon>Bacillati</taxon>
        <taxon>Actinomycetota</taxon>
        <taxon>Thermoleophilia</taxon>
        <taxon>Solirubrobacterales</taxon>
        <taxon>Paraconexibacteraceae</taxon>
        <taxon>Paraconexibacter</taxon>
    </lineage>
</organism>
<evidence type="ECO:0000313" key="2">
    <source>
        <dbReference type="Proteomes" id="UP001056035"/>
    </source>
</evidence>
<sequence length="55" mass="6157">MSDTSAITRLTLVPTAPRERGAHEPKIRRYRLATVRAPASPEPGARFAHLKRAYD</sequence>
<evidence type="ECO:0008006" key="3">
    <source>
        <dbReference type="Google" id="ProtNLM"/>
    </source>
</evidence>
<keyword evidence="2" id="KW-1185">Reference proteome</keyword>